<dbReference type="Pfam" id="PF04752">
    <property type="entry name" value="ChaC"/>
    <property type="match status" value="1"/>
</dbReference>
<dbReference type="SUPFAM" id="SSF110857">
    <property type="entry name" value="Gamma-glutamyl cyclotransferase-like"/>
    <property type="match status" value="1"/>
</dbReference>
<dbReference type="GO" id="GO:0061928">
    <property type="term" value="F:glutathione specific gamma-glutamylcyclotransferase activity"/>
    <property type="evidence" value="ECO:0007669"/>
    <property type="project" value="UniProtKB-EC"/>
</dbReference>
<feature type="region of interest" description="Disordered" evidence="7">
    <location>
        <begin position="464"/>
        <end position="604"/>
    </location>
</feature>
<dbReference type="HOGENOM" id="CLU_009539_0_0_1"/>
<evidence type="ECO:0000256" key="5">
    <source>
        <dbReference type="ARBA" id="ARBA00023239"/>
    </source>
</evidence>
<accession>V5ERK9</accession>
<dbReference type="Gene3D" id="3.30.160.60">
    <property type="entry name" value="Classic Zinc Finger"/>
    <property type="match status" value="1"/>
</dbReference>
<dbReference type="SUPFAM" id="SSF57667">
    <property type="entry name" value="beta-beta-alpha zinc fingers"/>
    <property type="match status" value="1"/>
</dbReference>
<dbReference type="InterPro" id="IPR013024">
    <property type="entry name" value="GGCT-like"/>
</dbReference>
<dbReference type="Proteomes" id="UP000019377">
    <property type="component" value="Unassembled WGS sequence"/>
</dbReference>
<dbReference type="eggNOG" id="KOG3182">
    <property type="taxonomic scope" value="Eukaryota"/>
</dbReference>
<dbReference type="InterPro" id="IPR001623">
    <property type="entry name" value="DnaJ_domain"/>
</dbReference>
<dbReference type="InterPro" id="IPR003604">
    <property type="entry name" value="Matrin/U1-like-C_Znf_C2H2"/>
</dbReference>
<evidence type="ECO:0000313" key="11">
    <source>
        <dbReference type="Proteomes" id="UP000019377"/>
    </source>
</evidence>
<dbReference type="InterPro" id="IPR006840">
    <property type="entry name" value="ChaC"/>
</dbReference>
<dbReference type="InterPro" id="IPR036236">
    <property type="entry name" value="Znf_C2H2_sf"/>
</dbReference>
<feature type="compositionally biased region" description="Basic residues" evidence="7">
    <location>
        <begin position="473"/>
        <end position="485"/>
    </location>
</feature>
<dbReference type="CDD" id="cd06661">
    <property type="entry name" value="GGCT_like"/>
    <property type="match status" value="1"/>
</dbReference>
<feature type="compositionally biased region" description="Acidic residues" evidence="7">
    <location>
        <begin position="338"/>
        <end position="362"/>
    </location>
</feature>
<dbReference type="SUPFAM" id="SSF46565">
    <property type="entry name" value="Chaperone J-domain"/>
    <property type="match status" value="1"/>
</dbReference>
<dbReference type="Pfam" id="PF12171">
    <property type="entry name" value="zf-C2H2_jaz"/>
    <property type="match status" value="1"/>
</dbReference>
<feature type="compositionally biased region" description="Basic and acidic residues" evidence="7">
    <location>
        <begin position="848"/>
        <end position="857"/>
    </location>
</feature>
<evidence type="ECO:0000256" key="2">
    <source>
        <dbReference type="ARBA" id="ARBA00022723"/>
    </source>
</evidence>
<dbReference type="SMART" id="SM00451">
    <property type="entry name" value="ZnF_U1"/>
    <property type="match status" value="1"/>
</dbReference>
<dbReference type="Pfam" id="PF21884">
    <property type="entry name" value="ZUO1-like_ZHD"/>
    <property type="match status" value="1"/>
</dbReference>
<keyword evidence="3 6" id="KW-0863">Zinc-finger</keyword>
<dbReference type="Gene3D" id="3.10.490.10">
    <property type="entry name" value="Gamma-glutamyl cyclotransferase-like"/>
    <property type="match status" value="1"/>
</dbReference>
<dbReference type="InterPro" id="IPR036869">
    <property type="entry name" value="J_dom_sf"/>
</dbReference>
<evidence type="ECO:0000256" key="1">
    <source>
        <dbReference type="ARBA" id="ARBA00012344"/>
    </source>
</evidence>
<dbReference type="Gene3D" id="1.10.287.110">
    <property type="entry name" value="DnaJ domain"/>
    <property type="match status" value="1"/>
</dbReference>
<dbReference type="SMART" id="SM00271">
    <property type="entry name" value="DnaJ"/>
    <property type="match status" value="1"/>
</dbReference>
<name>V5ERK9_KALBG</name>
<dbReference type="OrthoDB" id="5894at2759"/>
<dbReference type="PROSITE" id="PS50076">
    <property type="entry name" value="DNAJ_2"/>
    <property type="match status" value="1"/>
</dbReference>
<evidence type="ECO:0000313" key="10">
    <source>
        <dbReference type="EMBL" id="EST05543.1"/>
    </source>
</evidence>
<protein>
    <recommendedName>
        <fullName evidence="1">glutathione-specific gamma-glutamylcyclotransferase</fullName>
        <ecNumber evidence="1">4.3.2.7</ecNumber>
    </recommendedName>
</protein>
<evidence type="ECO:0000256" key="4">
    <source>
        <dbReference type="ARBA" id="ARBA00022833"/>
    </source>
</evidence>
<feature type="compositionally biased region" description="Polar residues" evidence="7">
    <location>
        <begin position="322"/>
        <end position="331"/>
    </location>
</feature>
<dbReference type="PROSITE" id="PS50157">
    <property type="entry name" value="ZINC_FINGER_C2H2_2"/>
    <property type="match status" value="1"/>
</dbReference>
<dbReference type="InterPro" id="IPR022755">
    <property type="entry name" value="Znf_C2H2_jaz"/>
</dbReference>
<dbReference type="EC" id="4.3.2.7" evidence="1"/>
<dbReference type="GO" id="GO:0005737">
    <property type="term" value="C:cytoplasm"/>
    <property type="evidence" value="ECO:0007669"/>
    <property type="project" value="TreeGrafter"/>
</dbReference>
<dbReference type="InterPro" id="IPR013087">
    <property type="entry name" value="Znf_C2H2_type"/>
</dbReference>
<sequence>MGASQSSHKAGAAGGTASDAAGEPAFVDYYDLLKVEQTATSDEIRKAYRKLALKHHPDKNPDNVEQANKIFHKLQEAYEILSDDTERAWYDQNRERLLNGEGPDLDDEEVFEAFRSGAAEAPQPTSSSRGLTAKALLRFFDPSLAKDLSDGDNGFYATYRRLFERLAQEERIAAPYPGEEKESTIPSSDSFPSFGYSHTPYSNAKGQEAAVHQTPAKDFYSVFMNFQSRKSFGWFDKYDLRDAPDRRVKRLMEKENKRARDAARREFNDAVRQLAAFVRKRDPRYKKFQSELNATGPGSTAELARRKAEAEKIRLEREARAQSYQAQSWQQPDYRFSDEEDEEEDEDEETEQGSDDEDDDAELAGSSEALDPLDDPSISGWDCVACDKYFQSEAAFRNHERSAKHKKAVQKLQREMQDEEDELGLGLDAEDIAIDASLADMNLDGGKTQKATNGNVSAGFSIPSFAAEESGGKSKKQKKQAKKRRQMEEVAGRTLDEDGFVVQDLNRRQAKPKAKTETVQSAETSKSVDEDGPTPSVHVIDDEGASGSDAGTDVCDEVGAGDEESAPPKPSAPSATDDATTKTNRGAHVPKKATSADANDDPWAGLEDPYIPALAFSSTIPPPLPPLSRPPGSFDIFGYGSLIFKPPPYVIAATPCYIKGFVRRFAQHSVDHRGTRDRPGRVVTLVKASDWHPLRRSAKVDEPKSPEGDIVWGVSFTIDPSHAAVVRKYLDYREKNGYSPMHVPLYTSDEGEEKVVLKNALVYVGLPSNPAFVGPQSLDALAQRIYTCEGPSGPNPEYLLNLAKAVRELAPQSVDHHLFSLEKRLLLLQEQKVDPALLIAQEAKQDAGKTDAKKAIQDDFDDEEDGRGGKKGGKGKPTGKSKEWCNVCKAGFESRSKLFNHIRETGHAPIPATTFRSILNQLYYTTPGAGCNTITLFYNYPNANPGYVSGNVQVFTPLVSASTNYDVGYEYTAAT</sequence>
<feature type="compositionally biased region" description="Basic residues" evidence="7">
    <location>
        <begin position="869"/>
        <end position="879"/>
    </location>
</feature>
<gene>
    <name evidence="10" type="ORF">PSEUBRA_SCAF5g02401</name>
</gene>
<dbReference type="CDD" id="cd06257">
    <property type="entry name" value="DnaJ"/>
    <property type="match status" value="1"/>
</dbReference>
<dbReference type="GO" id="GO:0008270">
    <property type="term" value="F:zinc ion binding"/>
    <property type="evidence" value="ECO:0007669"/>
    <property type="project" value="UniProtKB-KW"/>
</dbReference>
<dbReference type="PRINTS" id="PR00625">
    <property type="entry name" value="JDOMAIN"/>
</dbReference>
<keyword evidence="2" id="KW-0479">Metal-binding</keyword>
<dbReference type="PANTHER" id="PTHR44029">
    <property type="entry name" value="DNAJ HOMOLOG SUBFAMILY C MEMBER 21"/>
    <property type="match status" value="1"/>
</dbReference>
<dbReference type="EMBL" id="KI545891">
    <property type="protein sequence ID" value="EST05543.1"/>
    <property type="molecule type" value="Genomic_DNA"/>
</dbReference>
<evidence type="ECO:0000256" key="3">
    <source>
        <dbReference type="ARBA" id="ARBA00022771"/>
    </source>
</evidence>
<feature type="region of interest" description="Disordered" evidence="7">
    <location>
        <begin position="288"/>
        <end position="307"/>
    </location>
</feature>
<evidence type="ECO:0000259" key="8">
    <source>
        <dbReference type="PROSITE" id="PS50076"/>
    </source>
</evidence>
<dbReference type="InterPro" id="IPR036568">
    <property type="entry name" value="GGCT-like_sf"/>
</dbReference>
<dbReference type="AlphaFoldDB" id="V5ERK9"/>
<dbReference type="InterPro" id="IPR054076">
    <property type="entry name" value="ZUO1-like_ZHD"/>
</dbReference>
<dbReference type="SMART" id="SM00355">
    <property type="entry name" value="ZnF_C2H2"/>
    <property type="match status" value="2"/>
</dbReference>
<reference evidence="11" key="1">
    <citation type="journal article" date="2013" name="Genome Announc.">
        <title>Draft genome sequence of Pseudozyma brasiliensis sp. nov. strain GHG001, a high producer of endo-1,4-xylanase isolated from an insect pest of sugarcane.</title>
        <authorList>
            <person name="Oliveira J.V.D.C."/>
            <person name="dos Santos R.A.C."/>
            <person name="Borges T.A."/>
            <person name="Riano-Pachon D.M."/>
            <person name="Goldman G.H."/>
        </authorList>
    </citation>
    <scope>NUCLEOTIDE SEQUENCE [LARGE SCALE GENOMIC DNA]</scope>
    <source>
        <strain evidence="11">GHG001</strain>
    </source>
</reference>
<dbReference type="STRING" id="1365824.V5ERK9"/>
<keyword evidence="11" id="KW-1185">Reference proteome</keyword>
<feature type="compositionally biased region" description="Acidic residues" evidence="7">
    <location>
        <begin position="554"/>
        <end position="565"/>
    </location>
</feature>
<dbReference type="InterPro" id="IPR018253">
    <property type="entry name" value="DnaJ_domain_CS"/>
</dbReference>
<dbReference type="PROSITE" id="PS00636">
    <property type="entry name" value="DNAJ_1"/>
    <property type="match status" value="1"/>
</dbReference>
<feature type="region of interest" description="Disordered" evidence="7">
    <location>
        <begin position="1"/>
        <end position="21"/>
    </location>
</feature>
<keyword evidence="5" id="KW-0456">Lyase</keyword>
<organism evidence="10 11">
    <name type="scientific">Kalmanozyma brasiliensis (strain GHG001)</name>
    <name type="common">Yeast</name>
    <name type="synonym">Pseudozyma brasiliensis</name>
    <dbReference type="NCBI Taxonomy" id="1365824"/>
    <lineage>
        <taxon>Eukaryota</taxon>
        <taxon>Fungi</taxon>
        <taxon>Dikarya</taxon>
        <taxon>Basidiomycota</taxon>
        <taxon>Ustilaginomycotina</taxon>
        <taxon>Ustilaginomycetes</taxon>
        <taxon>Ustilaginales</taxon>
        <taxon>Ustilaginaceae</taxon>
        <taxon>Kalmanozyma</taxon>
    </lineage>
</organism>
<dbReference type="Pfam" id="PF00226">
    <property type="entry name" value="DnaJ"/>
    <property type="match status" value="1"/>
</dbReference>
<feature type="compositionally biased region" description="Basic and acidic residues" evidence="7">
    <location>
        <begin position="486"/>
        <end position="496"/>
    </location>
</feature>
<feature type="region of interest" description="Disordered" evidence="7">
    <location>
        <begin position="317"/>
        <end position="377"/>
    </location>
</feature>
<dbReference type="eggNOG" id="KOG0717">
    <property type="taxonomic scope" value="Eukaryota"/>
</dbReference>
<feature type="domain" description="J" evidence="8">
    <location>
        <begin position="28"/>
        <end position="94"/>
    </location>
</feature>
<keyword evidence="4" id="KW-0862">Zinc</keyword>
<dbReference type="OMA" id="ANKIFHK"/>
<dbReference type="GO" id="GO:0006751">
    <property type="term" value="P:glutathione catabolic process"/>
    <property type="evidence" value="ECO:0007669"/>
    <property type="project" value="InterPro"/>
</dbReference>
<feature type="region of interest" description="Disordered" evidence="7">
    <location>
        <begin position="848"/>
        <end position="881"/>
    </location>
</feature>
<dbReference type="PANTHER" id="PTHR44029:SF1">
    <property type="entry name" value="DNAJ HOMOLOG SUBFAMILY C MEMBER 21"/>
    <property type="match status" value="1"/>
</dbReference>
<dbReference type="GO" id="GO:0003676">
    <property type="term" value="F:nucleic acid binding"/>
    <property type="evidence" value="ECO:0007669"/>
    <property type="project" value="InterPro"/>
</dbReference>
<feature type="domain" description="C2H2-type" evidence="9">
    <location>
        <begin position="381"/>
        <end position="405"/>
    </location>
</feature>
<dbReference type="PROSITE" id="PS00028">
    <property type="entry name" value="ZINC_FINGER_C2H2_1"/>
    <property type="match status" value="2"/>
</dbReference>
<evidence type="ECO:0000259" key="9">
    <source>
        <dbReference type="PROSITE" id="PS50157"/>
    </source>
</evidence>
<evidence type="ECO:0000256" key="6">
    <source>
        <dbReference type="PROSITE-ProRule" id="PRU00042"/>
    </source>
</evidence>
<dbReference type="InterPro" id="IPR051964">
    <property type="entry name" value="Chaperone_stress_response"/>
</dbReference>
<dbReference type="FunFam" id="1.10.287.110:FF:000046">
    <property type="entry name" value="dnaJ homolog subfamily C member 21"/>
    <property type="match status" value="1"/>
</dbReference>
<evidence type="ECO:0000256" key="7">
    <source>
        <dbReference type="SAM" id="MobiDB-lite"/>
    </source>
</evidence>
<proteinExistence type="predicted"/>